<dbReference type="Gene3D" id="3.30.460.80">
    <property type="entry name" value="NADH:ubiquinone oxidoreductase, 30kDa subunit"/>
    <property type="match status" value="1"/>
</dbReference>
<evidence type="ECO:0000313" key="12">
    <source>
        <dbReference type="Proteomes" id="UP001162480"/>
    </source>
</evidence>
<protein>
    <recommendedName>
        <fullName evidence="7">Cytochrome c oxidase subunit 6B1</fullName>
    </recommendedName>
    <alternativeName>
        <fullName evidence="8">Cytochrome c oxidase subunit VIb isoform 1</fullName>
    </alternativeName>
    <alternativeName>
        <fullName evidence="3">NADH dehydrogenase [ubiquinone] iron-sulfur protein 3, mitochondrial</fullName>
    </alternativeName>
</protein>
<dbReference type="InterPro" id="IPR048280">
    <property type="entry name" value="COX6B-like"/>
</dbReference>
<dbReference type="PANTHER" id="PTHR10884">
    <property type="entry name" value="NADH DEHYDROGENASE UBIQUINONE IRON-SULFUR PROTEIN 3"/>
    <property type="match status" value="1"/>
</dbReference>
<evidence type="ECO:0000256" key="4">
    <source>
        <dbReference type="ARBA" id="ARBA00022448"/>
    </source>
</evidence>
<dbReference type="GO" id="GO:0016651">
    <property type="term" value="F:oxidoreductase activity, acting on NAD(P)H"/>
    <property type="evidence" value="ECO:0007669"/>
    <property type="project" value="InterPro"/>
</dbReference>
<dbReference type="Pfam" id="PF00329">
    <property type="entry name" value="Complex1_30kDa"/>
    <property type="match status" value="1"/>
</dbReference>
<keyword evidence="9" id="KW-0520">NAD</keyword>
<dbReference type="Gene3D" id="1.10.10.140">
    <property type="entry name" value="Cytochrome c oxidase, subunit VIb"/>
    <property type="match status" value="1"/>
</dbReference>
<dbReference type="AlphaFoldDB" id="A0AA36EWE5"/>
<dbReference type="SUPFAM" id="SSF143243">
    <property type="entry name" value="Nqo5-like"/>
    <property type="match status" value="1"/>
</dbReference>
<dbReference type="GO" id="GO:0005739">
    <property type="term" value="C:mitochondrion"/>
    <property type="evidence" value="ECO:0007669"/>
    <property type="project" value="UniProtKB-SubCell"/>
</dbReference>
<evidence type="ECO:0000256" key="3">
    <source>
        <dbReference type="ARBA" id="ARBA00020084"/>
    </source>
</evidence>
<dbReference type="InterPro" id="IPR001268">
    <property type="entry name" value="NADH_UbQ_OxRdtase_30kDa_su"/>
</dbReference>
<evidence type="ECO:0000256" key="9">
    <source>
        <dbReference type="RuleBase" id="RU003456"/>
    </source>
</evidence>
<evidence type="ECO:0000256" key="6">
    <source>
        <dbReference type="ARBA" id="ARBA00023157"/>
    </source>
</evidence>
<dbReference type="InterPro" id="IPR036549">
    <property type="entry name" value="CX6/COA6-like_sf"/>
</dbReference>
<feature type="domain" description="NADH:ubiquinone oxidoreductase 30kDa subunit" evidence="10">
    <location>
        <begin position="6"/>
        <end position="86"/>
    </location>
</feature>
<dbReference type="Pfam" id="PF02297">
    <property type="entry name" value="COX6B"/>
    <property type="match status" value="1"/>
</dbReference>
<dbReference type="PANTHER" id="PTHR10884:SF14">
    <property type="entry name" value="NADH DEHYDROGENASE [UBIQUINONE] IRON-SULFUR PROTEIN 3, MITOCHONDRIAL"/>
    <property type="match status" value="1"/>
</dbReference>
<dbReference type="CDD" id="cd00926">
    <property type="entry name" value="Cyt_c_Oxidase_VIb"/>
    <property type="match status" value="1"/>
</dbReference>
<dbReference type="EMBL" id="OX597814">
    <property type="protein sequence ID" value="CAI9715537.1"/>
    <property type="molecule type" value="Genomic_DNA"/>
</dbReference>
<reference evidence="11" key="1">
    <citation type="submission" date="2023-08" db="EMBL/GenBank/DDBJ databases">
        <authorList>
            <person name="Alioto T."/>
            <person name="Alioto T."/>
            <person name="Gomez Garrido J."/>
        </authorList>
    </citation>
    <scope>NUCLEOTIDE SEQUENCE</scope>
</reference>
<dbReference type="GO" id="GO:0008137">
    <property type="term" value="F:NADH dehydrogenase (ubiquinone) activity"/>
    <property type="evidence" value="ECO:0007669"/>
    <property type="project" value="InterPro"/>
</dbReference>
<dbReference type="InterPro" id="IPR037232">
    <property type="entry name" value="NADH_quin_OxRdtase_su_C/D-like"/>
</dbReference>
<keyword evidence="12" id="KW-1185">Reference proteome</keyword>
<comment type="similarity">
    <text evidence="2 9">Belongs to the complex I 30 kDa subunit family.</text>
</comment>
<dbReference type="GO" id="GO:0016020">
    <property type="term" value="C:membrane"/>
    <property type="evidence" value="ECO:0007669"/>
    <property type="project" value="UniProtKB-ARBA"/>
</dbReference>
<dbReference type="FunFam" id="1.10.10.140:FF:000001">
    <property type="entry name" value="Cytochrome c oxidase subunit 6B1"/>
    <property type="match status" value="1"/>
</dbReference>
<evidence type="ECO:0000256" key="1">
    <source>
        <dbReference type="ARBA" id="ARBA00004173"/>
    </source>
</evidence>
<evidence type="ECO:0000313" key="11">
    <source>
        <dbReference type="EMBL" id="CAI9715537.1"/>
    </source>
</evidence>
<dbReference type="InterPro" id="IPR020396">
    <property type="entry name" value="NADH_UbQ_OxRdtase_CS"/>
</dbReference>
<evidence type="ECO:0000259" key="10">
    <source>
        <dbReference type="Pfam" id="PF00329"/>
    </source>
</evidence>
<evidence type="ECO:0000256" key="8">
    <source>
        <dbReference type="ARBA" id="ARBA00042114"/>
    </source>
</evidence>
<organism evidence="11 12">
    <name type="scientific">Octopus vulgaris</name>
    <name type="common">Common octopus</name>
    <dbReference type="NCBI Taxonomy" id="6645"/>
    <lineage>
        <taxon>Eukaryota</taxon>
        <taxon>Metazoa</taxon>
        <taxon>Spiralia</taxon>
        <taxon>Lophotrochozoa</taxon>
        <taxon>Mollusca</taxon>
        <taxon>Cephalopoda</taxon>
        <taxon>Coleoidea</taxon>
        <taxon>Octopodiformes</taxon>
        <taxon>Octopoda</taxon>
        <taxon>Incirrata</taxon>
        <taxon>Octopodidae</taxon>
        <taxon>Octopus</taxon>
    </lineage>
</organism>
<accession>A0AA36EWE5</accession>
<dbReference type="Proteomes" id="UP001162480">
    <property type="component" value="Chromosome 1"/>
</dbReference>
<proteinExistence type="inferred from homology"/>
<dbReference type="PROSITE" id="PS00542">
    <property type="entry name" value="COMPLEX1_30K"/>
    <property type="match status" value="1"/>
</dbReference>
<dbReference type="SUPFAM" id="SSF47694">
    <property type="entry name" value="Cytochrome c oxidase subunit h"/>
    <property type="match status" value="1"/>
</dbReference>
<gene>
    <name evidence="11" type="ORF">OCTVUL_1B019207</name>
</gene>
<keyword evidence="6" id="KW-1015">Disulfide bond</keyword>
<dbReference type="PROSITE" id="PS51808">
    <property type="entry name" value="CHCH"/>
    <property type="match status" value="1"/>
</dbReference>
<keyword evidence="9" id="KW-1278">Translocase</keyword>
<sequence>MHYGDRVVYILLSLRYNARIRVKTYTDELTPLDSICSVFAGANWYEREIWDMYGVFFANHPDLRRILTDYGFDGHPFRKDFPLSGFTEVRYDDELQRVVIEPLEMTQEFHHLLQTTLFLFYRSFLTFPLPVNMAEEVKLQTAPFDARFPNQNQTRNCWQNYVDYHRCHKIKGEDYEPCDYFKRVFRSICPNAWVEKWDSQMEEGVFAAKI</sequence>
<name>A0AA36EWE5_OCTVU</name>
<keyword evidence="4 9" id="KW-0813">Transport</keyword>
<keyword evidence="5" id="KW-0496">Mitochondrion</keyword>
<evidence type="ECO:0000256" key="2">
    <source>
        <dbReference type="ARBA" id="ARBA00007569"/>
    </source>
</evidence>
<evidence type="ECO:0000256" key="5">
    <source>
        <dbReference type="ARBA" id="ARBA00023128"/>
    </source>
</evidence>
<comment type="subcellular location">
    <subcellularLocation>
        <location evidence="1">Mitochondrion</location>
    </subcellularLocation>
</comment>
<evidence type="ECO:0000256" key="7">
    <source>
        <dbReference type="ARBA" id="ARBA00040060"/>
    </source>
</evidence>